<evidence type="ECO:0000259" key="4">
    <source>
        <dbReference type="Pfam" id="PF11797"/>
    </source>
</evidence>
<accession>A0A7T2QL67</accession>
<dbReference type="Proteomes" id="UP000594791">
    <property type="component" value="Plasmid unnamed"/>
</dbReference>
<organism evidence="5 6">
    <name type="scientific">Bacillus tropicus</name>
    <dbReference type="NCBI Taxonomy" id="2026188"/>
    <lineage>
        <taxon>Bacteria</taxon>
        <taxon>Bacillati</taxon>
        <taxon>Bacillota</taxon>
        <taxon>Bacilli</taxon>
        <taxon>Bacillales</taxon>
        <taxon>Bacillaceae</taxon>
        <taxon>Bacillus</taxon>
        <taxon>Bacillus cereus group</taxon>
    </lineage>
</organism>
<feature type="domain" description="WxL Interacting Protein peptidoglycan binding" evidence="3">
    <location>
        <begin position="26"/>
        <end position="144"/>
    </location>
</feature>
<evidence type="ECO:0000313" key="6">
    <source>
        <dbReference type="Proteomes" id="UP000594791"/>
    </source>
</evidence>
<evidence type="ECO:0000256" key="2">
    <source>
        <dbReference type="SAM" id="SignalP"/>
    </source>
</evidence>
<protein>
    <submittedName>
        <fullName evidence="5">DUF916 and DUF3324 domain-containing protein</fullName>
    </submittedName>
</protein>
<keyword evidence="5" id="KW-0614">Plasmid</keyword>
<keyword evidence="1" id="KW-1133">Transmembrane helix</keyword>
<name>A0A7T2QL67_9BACI</name>
<feature type="chain" id="PRO_5047315017" evidence="2">
    <location>
        <begin position="22"/>
        <end position="336"/>
    </location>
</feature>
<keyword evidence="6" id="KW-1185">Reference proteome</keyword>
<keyword evidence="1" id="KW-0472">Membrane</keyword>
<keyword evidence="2" id="KW-0732">Signal</keyword>
<dbReference type="EMBL" id="CP065740">
    <property type="protein sequence ID" value="QPR80697.1"/>
    <property type="molecule type" value="Genomic_DNA"/>
</dbReference>
<dbReference type="InterPro" id="IPR010317">
    <property type="entry name" value="WxLIP_PGBD"/>
</dbReference>
<dbReference type="Pfam" id="PF11797">
    <property type="entry name" value="WxLIP_HBD"/>
    <property type="match status" value="1"/>
</dbReference>
<geneLocation type="plasmid" evidence="5 6">
    <name>unnamed</name>
</geneLocation>
<keyword evidence="1" id="KW-0812">Transmembrane</keyword>
<dbReference type="InterPro" id="IPR021759">
    <property type="entry name" value="WxLIP_HBD"/>
</dbReference>
<reference evidence="5 6" key="1">
    <citation type="submission" date="2020-12" db="EMBL/GenBank/DDBJ databases">
        <title>FDA dAtabase for Regulatory Grade micrObial Sequences (FDA-ARGOS): Supporting development and validation of Infectious Disease Dx tests.</title>
        <authorList>
            <person name="Nelson B."/>
            <person name="Plummer A."/>
            <person name="Tallon L."/>
            <person name="Sadzewicz L."/>
            <person name="Zhao X."/>
            <person name="Boylan J."/>
            <person name="Ott S."/>
            <person name="Bowen H."/>
            <person name="Vavikolanu K."/>
            <person name="Mehta A."/>
            <person name="Aluvathingal J."/>
            <person name="Nadendla S."/>
            <person name="Myers T."/>
            <person name="Yan Y."/>
            <person name="Sichtig H."/>
        </authorList>
    </citation>
    <scope>NUCLEOTIDE SEQUENCE [LARGE SCALE GENOMIC DNA]</scope>
    <source>
        <strain evidence="5 6">FDAARGOS_920</strain>
        <plasmid evidence="5 6">unnamed</plasmid>
    </source>
</reference>
<evidence type="ECO:0000313" key="5">
    <source>
        <dbReference type="EMBL" id="QPR80697.1"/>
    </source>
</evidence>
<feature type="signal peptide" evidence="2">
    <location>
        <begin position="1"/>
        <end position="21"/>
    </location>
</feature>
<dbReference type="Pfam" id="PF06030">
    <property type="entry name" value="WxLIP_PGBD"/>
    <property type="match status" value="1"/>
</dbReference>
<proteinExistence type="predicted"/>
<sequence length="336" mass="38267">MKKILLFTVCILGLFGINVEAADMKYSIEANIPENQIDKNLTYFDLKMEPGQKQTISLTLRNHSDKASTFTIEPHTADTNRNGVIDYSKKLEKKDSSMKYSFEELITGETKHTLQPNEEKKVEFTIQMPEESYDGIILGGFYIHKQADNADKEKEKSVQIKNDYSYVIGVKLTETSNEVEPNLQLNEVKPNLENYRTVVTANLQNTEAVIVSGLTVDAKVYKKGSNDVLHETKKDGMSMAPNSNFDFAINWDNQELKPGKYHLKLAAKDKMDRTWDFEKDFEIKGKESKSLNKDAVELKDNNTKLYIIIGVCVFLIAILAVILIVMMKKRKSNDVE</sequence>
<evidence type="ECO:0000259" key="3">
    <source>
        <dbReference type="Pfam" id="PF06030"/>
    </source>
</evidence>
<feature type="domain" description="WxL Interacting Protein host binding" evidence="4">
    <location>
        <begin position="156"/>
        <end position="293"/>
    </location>
</feature>
<evidence type="ECO:0000256" key="1">
    <source>
        <dbReference type="SAM" id="Phobius"/>
    </source>
</evidence>
<gene>
    <name evidence="5" type="ORF">I6G77_28845</name>
</gene>
<feature type="transmembrane region" description="Helical" evidence="1">
    <location>
        <begin position="305"/>
        <end position="326"/>
    </location>
</feature>